<dbReference type="PANTHER" id="PTHR10775:SF185">
    <property type="entry name" value="OS08G0208400 PROTEIN"/>
    <property type="match status" value="1"/>
</dbReference>
<proteinExistence type="predicted"/>
<name>A0ABQ4XLP8_9ASTR</name>
<sequence>MDIQLQISKVFKRVPGKHPEIAKKNPKPNRKIELNWSKRSIFWDLEYWPFLLLNNNYDVMHIEKNALEALLNTLLQNDKSKDMLKARQCFPITPTNMSLMHIFGELRGNRKTKRCLIVQSAKRVDGKDPRRQRVKKVANIVKPEFSGDPRNVRLGLAADGFNPFGMMSQNYSMWPVILTTYNTPSWMCMKETSLMLTMLIPGPRSPAKDIDVYLQPLIKELQELWKGVWTKRRCRQLYGLYLTTVLKSTQTSWLTEKNSLITWKRVFPRGLITRRPLHWKVVEHVYHRDAPESHQDVIHGSSSSHVTLSVGLTCLEHTDLSINAQSTEVDAPPVNDDNANANEDNADFINNEDDVVAHVLDDDDVEVSDDDEVNPSTNVEEVLSSDDSDDDN</sequence>
<dbReference type="InterPro" id="IPR004242">
    <property type="entry name" value="Transposase_21"/>
</dbReference>
<evidence type="ECO:0000256" key="1">
    <source>
        <dbReference type="SAM" id="MobiDB-lite"/>
    </source>
</evidence>
<dbReference type="Proteomes" id="UP001151760">
    <property type="component" value="Unassembled WGS sequence"/>
</dbReference>
<comment type="caution">
    <text evidence="2">The sequence shown here is derived from an EMBL/GenBank/DDBJ whole genome shotgun (WGS) entry which is preliminary data.</text>
</comment>
<accession>A0ABQ4XLP8</accession>
<reference evidence="2" key="2">
    <citation type="submission" date="2022-01" db="EMBL/GenBank/DDBJ databases">
        <authorList>
            <person name="Yamashiro T."/>
            <person name="Shiraishi A."/>
            <person name="Satake H."/>
            <person name="Nakayama K."/>
        </authorList>
    </citation>
    <scope>NUCLEOTIDE SEQUENCE</scope>
</reference>
<feature type="region of interest" description="Disordered" evidence="1">
    <location>
        <begin position="366"/>
        <end position="392"/>
    </location>
</feature>
<evidence type="ECO:0000313" key="2">
    <source>
        <dbReference type="EMBL" id="GJS65992.1"/>
    </source>
</evidence>
<dbReference type="PANTHER" id="PTHR10775">
    <property type="entry name" value="OS08G0208400 PROTEIN"/>
    <property type="match status" value="1"/>
</dbReference>
<reference evidence="2" key="1">
    <citation type="journal article" date="2022" name="Int. J. Mol. Sci.">
        <title>Draft Genome of Tanacetum Coccineum: Genomic Comparison of Closely Related Tanacetum-Family Plants.</title>
        <authorList>
            <person name="Yamashiro T."/>
            <person name="Shiraishi A."/>
            <person name="Nakayama K."/>
            <person name="Satake H."/>
        </authorList>
    </citation>
    <scope>NUCLEOTIDE SEQUENCE</scope>
</reference>
<evidence type="ECO:0000313" key="3">
    <source>
        <dbReference type="Proteomes" id="UP001151760"/>
    </source>
</evidence>
<dbReference type="EMBL" id="BQNB010009618">
    <property type="protein sequence ID" value="GJS65992.1"/>
    <property type="molecule type" value="Genomic_DNA"/>
</dbReference>
<gene>
    <name evidence="2" type="ORF">Tco_0680556</name>
</gene>
<keyword evidence="3" id="KW-1185">Reference proteome</keyword>
<organism evidence="2 3">
    <name type="scientific">Tanacetum coccineum</name>
    <dbReference type="NCBI Taxonomy" id="301880"/>
    <lineage>
        <taxon>Eukaryota</taxon>
        <taxon>Viridiplantae</taxon>
        <taxon>Streptophyta</taxon>
        <taxon>Embryophyta</taxon>
        <taxon>Tracheophyta</taxon>
        <taxon>Spermatophyta</taxon>
        <taxon>Magnoliopsida</taxon>
        <taxon>eudicotyledons</taxon>
        <taxon>Gunneridae</taxon>
        <taxon>Pentapetalae</taxon>
        <taxon>asterids</taxon>
        <taxon>campanulids</taxon>
        <taxon>Asterales</taxon>
        <taxon>Asteraceae</taxon>
        <taxon>Asteroideae</taxon>
        <taxon>Anthemideae</taxon>
        <taxon>Anthemidinae</taxon>
        <taxon>Tanacetum</taxon>
    </lineage>
</organism>
<dbReference type="Pfam" id="PF02992">
    <property type="entry name" value="Transposase_21"/>
    <property type="match status" value="1"/>
</dbReference>
<protein>
    <submittedName>
        <fullName evidence="2">Uncharacterized protein</fullName>
    </submittedName>
</protein>
<feature type="compositionally biased region" description="Acidic residues" evidence="1">
    <location>
        <begin position="383"/>
        <end position="392"/>
    </location>
</feature>